<keyword evidence="2" id="KW-1185">Reference proteome</keyword>
<evidence type="ECO:0000313" key="2">
    <source>
        <dbReference type="Proteomes" id="UP000026961"/>
    </source>
</evidence>
<dbReference type="Proteomes" id="UP000026961">
    <property type="component" value="Chromosome 9"/>
</dbReference>
<dbReference type="PANTHER" id="PTHR36478">
    <property type="entry name" value="OS04G0614237 PROTEIN-RELATED"/>
    <property type="match status" value="1"/>
</dbReference>
<proteinExistence type="predicted"/>
<name>A0A0E0B2X6_9ORYZ</name>
<protein>
    <submittedName>
        <fullName evidence="1">Uncharacterized protein</fullName>
    </submittedName>
</protein>
<dbReference type="EnsemblPlants" id="OGLUM09G10600.1">
    <property type="protein sequence ID" value="OGLUM09G10600.1"/>
    <property type="gene ID" value="OGLUM09G10600"/>
</dbReference>
<evidence type="ECO:0000313" key="1">
    <source>
        <dbReference type="EnsemblPlants" id="OGLUM09G10600.1"/>
    </source>
</evidence>
<reference evidence="1" key="1">
    <citation type="submission" date="2015-04" db="UniProtKB">
        <authorList>
            <consortium name="EnsemblPlants"/>
        </authorList>
    </citation>
    <scope>IDENTIFICATION</scope>
</reference>
<dbReference type="PANTHER" id="PTHR36478:SF22">
    <property type="entry name" value="OS04G0616900 PROTEIN"/>
    <property type="match status" value="1"/>
</dbReference>
<dbReference type="Gramene" id="OGLUM09G10600.1">
    <property type="protein sequence ID" value="OGLUM09G10600.1"/>
    <property type="gene ID" value="OGLUM09G10600"/>
</dbReference>
<sequence>MTSSGKRADGFLRRFRRRRLLAFLRREHLYATLDALGGETRLFLNARTLQTMLADCRWEEARRYVGRFLPRRQIGVEARAVLRLIAYLSAVDDVAQGRRLGSEFAGDHLEREFEADATSSNTMVCADFVRKISRKRSSFPGRWDSVEWQFLRIQAALIVKELVINTPEFNHLLQLPRYPVNLECMMPVWFGCRRKHQRKIIDRMPASLLAHCFLPKESYGILLYQKNSYGSAPVVPCIGRNCGLLSANTVTEHLSQEDCHSESVASTAHSPTTRELCPDVVGAPSGAMEHMLKKVNALQKISNDMIKLLTNACTYGPDHKAFARKMLEQEAVLHEMRIDCWNAMIKGGTSTY</sequence>
<organism evidence="1">
    <name type="scientific">Oryza glumipatula</name>
    <dbReference type="NCBI Taxonomy" id="40148"/>
    <lineage>
        <taxon>Eukaryota</taxon>
        <taxon>Viridiplantae</taxon>
        <taxon>Streptophyta</taxon>
        <taxon>Embryophyta</taxon>
        <taxon>Tracheophyta</taxon>
        <taxon>Spermatophyta</taxon>
        <taxon>Magnoliopsida</taxon>
        <taxon>Liliopsida</taxon>
        <taxon>Poales</taxon>
        <taxon>Poaceae</taxon>
        <taxon>BOP clade</taxon>
        <taxon>Oryzoideae</taxon>
        <taxon>Oryzeae</taxon>
        <taxon>Oryzinae</taxon>
        <taxon>Oryza</taxon>
    </lineage>
</organism>
<dbReference type="AlphaFoldDB" id="A0A0E0B2X6"/>
<reference evidence="1" key="2">
    <citation type="submission" date="2018-05" db="EMBL/GenBank/DDBJ databases">
        <title>OgluRS3 (Oryza glumaepatula Reference Sequence Version 3).</title>
        <authorList>
            <person name="Zhang J."/>
            <person name="Kudrna D."/>
            <person name="Lee S."/>
            <person name="Talag J."/>
            <person name="Welchert J."/>
            <person name="Wing R.A."/>
        </authorList>
    </citation>
    <scope>NUCLEOTIDE SEQUENCE [LARGE SCALE GENOMIC DNA]</scope>
</reference>
<accession>A0A0E0B2X6</accession>